<feature type="coiled-coil region" evidence="1">
    <location>
        <begin position="38"/>
        <end position="65"/>
    </location>
</feature>
<sequence>MGNTEVVARLRGLLVKVKDAVAEGDDMNKDIDLHAAVLDASDIEFDEIREELSEVESNLEQIIEDVDGD</sequence>
<dbReference type="EMBL" id="LAZR01000345">
    <property type="protein sequence ID" value="KKN73373.1"/>
    <property type="molecule type" value="Genomic_DNA"/>
</dbReference>
<dbReference type="AlphaFoldDB" id="A0A0F9W5T4"/>
<evidence type="ECO:0000313" key="2">
    <source>
        <dbReference type="EMBL" id="KKN73373.1"/>
    </source>
</evidence>
<proteinExistence type="predicted"/>
<gene>
    <name evidence="2" type="ORF">LCGC14_0401860</name>
</gene>
<name>A0A0F9W5T4_9ZZZZ</name>
<organism evidence="2">
    <name type="scientific">marine sediment metagenome</name>
    <dbReference type="NCBI Taxonomy" id="412755"/>
    <lineage>
        <taxon>unclassified sequences</taxon>
        <taxon>metagenomes</taxon>
        <taxon>ecological metagenomes</taxon>
    </lineage>
</organism>
<protein>
    <submittedName>
        <fullName evidence="2">Uncharacterized protein</fullName>
    </submittedName>
</protein>
<reference evidence="2" key="1">
    <citation type="journal article" date="2015" name="Nature">
        <title>Complex archaea that bridge the gap between prokaryotes and eukaryotes.</title>
        <authorList>
            <person name="Spang A."/>
            <person name="Saw J.H."/>
            <person name="Jorgensen S.L."/>
            <person name="Zaremba-Niedzwiedzka K."/>
            <person name="Martijn J."/>
            <person name="Lind A.E."/>
            <person name="van Eijk R."/>
            <person name="Schleper C."/>
            <person name="Guy L."/>
            <person name="Ettema T.J."/>
        </authorList>
    </citation>
    <scope>NUCLEOTIDE SEQUENCE</scope>
</reference>
<evidence type="ECO:0000256" key="1">
    <source>
        <dbReference type="SAM" id="Coils"/>
    </source>
</evidence>
<accession>A0A0F9W5T4</accession>
<keyword evidence="1" id="KW-0175">Coiled coil</keyword>
<comment type="caution">
    <text evidence="2">The sequence shown here is derived from an EMBL/GenBank/DDBJ whole genome shotgun (WGS) entry which is preliminary data.</text>
</comment>